<gene>
    <name evidence="2" type="ORF">PQ465_13370</name>
</gene>
<dbReference type="EMBL" id="CP117880">
    <property type="protein sequence ID" value="WDF67294.1"/>
    <property type="molecule type" value="Genomic_DNA"/>
</dbReference>
<dbReference type="Proteomes" id="UP001221558">
    <property type="component" value="Chromosome"/>
</dbReference>
<reference evidence="2 3" key="1">
    <citation type="submission" date="2023-02" db="EMBL/GenBank/DDBJ databases">
        <title>Genome sequence of Sphingobacterium sp. KACC 22765.</title>
        <authorList>
            <person name="Kim S."/>
            <person name="Heo J."/>
            <person name="Kwon S.-W."/>
        </authorList>
    </citation>
    <scope>NUCLEOTIDE SEQUENCE [LARGE SCALE GENOMIC DNA]</scope>
    <source>
        <strain evidence="2 3">KACC 22765</strain>
    </source>
</reference>
<evidence type="ECO:0008006" key="4">
    <source>
        <dbReference type="Google" id="ProtNLM"/>
    </source>
</evidence>
<organism evidence="2 3">
    <name type="scientific">Sphingobacterium oryzagri</name>
    <dbReference type="NCBI Taxonomy" id="3025669"/>
    <lineage>
        <taxon>Bacteria</taxon>
        <taxon>Pseudomonadati</taxon>
        <taxon>Bacteroidota</taxon>
        <taxon>Sphingobacteriia</taxon>
        <taxon>Sphingobacteriales</taxon>
        <taxon>Sphingobacteriaceae</taxon>
        <taxon>Sphingobacterium</taxon>
    </lineage>
</organism>
<proteinExistence type="predicted"/>
<feature type="chain" id="PRO_5045229581" description="Inhibitor I9 domain-containing protein" evidence="1">
    <location>
        <begin position="28"/>
        <end position="112"/>
    </location>
</feature>
<evidence type="ECO:0000313" key="2">
    <source>
        <dbReference type="EMBL" id="WDF67294.1"/>
    </source>
</evidence>
<keyword evidence="3" id="KW-1185">Reference proteome</keyword>
<accession>A0ABY7WCB5</accession>
<evidence type="ECO:0000256" key="1">
    <source>
        <dbReference type="SAM" id="SignalP"/>
    </source>
</evidence>
<protein>
    <recommendedName>
        <fullName evidence="4">Inhibitor I9 domain-containing protein</fullName>
    </recommendedName>
</protein>
<dbReference type="RefSeq" id="WP_274266024.1">
    <property type="nucleotide sequence ID" value="NZ_CP117880.1"/>
</dbReference>
<keyword evidence="1" id="KW-0732">Signal</keyword>
<feature type="signal peptide" evidence="1">
    <location>
        <begin position="1"/>
        <end position="27"/>
    </location>
</feature>
<evidence type="ECO:0000313" key="3">
    <source>
        <dbReference type="Proteomes" id="UP001221558"/>
    </source>
</evidence>
<sequence length="112" mass="12189">MKIFLPIALLVSLVGLTCVGCSSSSNTTTKTPQTAVTDTSRNLIIYYDEAKGKDELIQAAENYGAKLLHDYQNLHGIAIQLPSGKPVDRAINHFKAINGVLSVDRDQTMQLN</sequence>
<name>A0ABY7WCB5_9SPHI</name>